<gene>
    <name evidence="2" type="ORF">FYK55_15260</name>
</gene>
<feature type="compositionally biased region" description="Basic and acidic residues" evidence="1">
    <location>
        <begin position="92"/>
        <end position="103"/>
    </location>
</feature>
<feature type="region of interest" description="Disordered" evidence="1">
    <location>
        <begin position="84"/>
        <end position="103"/>
    </location>
</feature>
<proteinExistence type="predicted"/>
<evidence type="ECO:0000256" key="1">
    <source>
        <dbReference type="SAM" id="MobiDB-lite"/>
    </source>
</evidence>
<comment type="caution">
    <text evidence="2">The sequence shown here is derived from an EMBL/GenBank/DDBJ whole genome shotgun (WGS) entry which is preliminary data.</text>
</comment>
<evidence type="ECO:0000313" key="2">
    <source>
        <dbReference type="EMBL" id="KAA5542165.1"/>
    </source>
</evidence>
<name>A0A5M6DAC9_9BACT</name>
<dbReference type="EMBL" id="VWOX01000008">
    <property type="protein sequence ID" value="KAA5542165.1"/>
    <property type="molecule type" value="Genomic_DNA"/>
</dbReference>
<accession>A0A5M6DAC9</accession>
<organism evidence="2 3">
    <name type="scientific">Roseiconus nitratireducens</name>
    <dbReference type="NCBI Taxonomy" id="2605748"/>
    <lineage>
        <taxon>Bacteria</taxon>
        <taxon>Pseudomonadati</taxon>
        <taxon>Planctomycetota</taxon>
        <taxon>Planctomycetia</taxon>
        <taxon>Pirellulales</taxon>
        <taxon>Pirellulaceae</taxon>
        <taxon>Roseiconus</taxon>
    </lineage>
</organism>
<dbReference type="AlphaFoldDB" id="A0A5M6DAC9"/>
<protein>
    <submittedName>
        <fullName evidence="2">Transposase</fullName>
    </submittedName>
</protein>
<evidence type="ECO:0000313" key="3">
    <source>
        <dbReference type="Proteomes" id="UP000324479"/>
    </source>
</evidence>
<sequence>MSSSDYSQSSKAAFSFSAISPRGYTEAVVRLTNENIIRVLENVFWRLGEVPPSIVFDNTECAVNQAEGRDPELDPKIVEFSKHYGWAPHSRQPTDARRKGKGE</sequence>
<keyword evidence="3" id="KW-1185">Reference proteome</keyword>
<dbReference type="Proteomes" id="UP000324479">
    <property type="component" value="Unassembled WGS sequence"/>
</dbReference>
<dbReference type="RefSeq" id="WP_150077312.1">
    <property type="nucleotide sequence ID" value="NZ_VWOX01000008.1"/>
</dbReference>
<reference evidence="2 3" key="1">
    <citation type="submission" date="2019-08" db="EMBL/GenBank/DDBJ databases">
        <authorList>
            <person name="Dhanesh K."/>
            <person name="Kumar G."/>
            <person name="Sasikala C."/>
            <person name="Venkata Ramana C."/>
        </authorList>
    </citation>
    <scope>NUCLEOTIDE SEQUENCE [LARGE SCALE GENOMIC DNA]</scope>
    <source>
        <strain evidence="2 3">JC645</strain>
    </source>
</reference>